<evidence type="ECO:0000256" key="1">
    <source>
        <dbReference type="ARBA" id="ARBA00022723"/>
    </source>
</evidence>
<dbReference type="Proteomes" id="UP000191988">
    <property type="component" value="Unassembled WGS sequence"/>
</dbReference>
<protein>
    <submittedName>
        <fullName evidence="3">Glyoxalase/bleomycin resistance protein/dioxygenase</fullName>
    </submittedName>
</protein>
<keyword evidence="3" id="KW-0560">Oxidoreductase</keyword>
<organism evidence="3 4">
    <name type="scientific">Agrobacterium tomkonis CFBP 6623</name>
    <dbReference type="NCBI Taxonomy" id="1183432"/>
    <lineage>
        <taxon>Bacteria</taxon>
        <taxon>Pseudomonadati</taxon>
        <taxon>Pseudomonadota</taxon>
        <taxon>Alphaproteobacteria</taxon>
        <taxon>Hyphomicrobiales</taxon>
        <taxon>Rhizobiaceae</taxon>
        <taxon>Rhizobium/Agrobacterium group</taxon>
        <taxon>Agrobacterium</taxon>
        <taxon>Agrobacterium tumefaciens complex</taxon>
    </lineage>
</organism>
<evidence type="ECO:0000313" key="3">
    <source>
        <dbReference type="EMBL" id="CUX55056.1"/>
    </source>
</evidence>
<dbReference type="InterPro" id="IPR037523">
    <property type="entry name" value="VOC_core"/>
</dbReference>
<dbReference type="GO" id="GO:0046491">
    <property type="term" value="P:L-methylmalonyl-CoA metabolic process"/>
    <property type="evidence" value="ECO:0007669"/>
    <property type="project" value="TreeGrafter"/>
</dbReference>
<name>A0A1S7RNG0_9HYPH</name>
<dbReference type="AlphaFoldDB" id="A0A1S7RNG0"/>
<reference evidence="4" key="1">
    <citation type="submission" date="2016-01" db="EMBL/GenBank/DDBJ databases">
        <authorList>
            <person name="Regsiter A."/>
            <person name="william w."/>
        </authorList>
    </citation>
    <scope>NUCLEOTIDE SEQUENCE [LARGE SCALE GENOMIC DNA]</scope>
    <source>
        <strain evidence="4">CFBP 6623</strain>
    </source>
</reference>
<dbReference type="PANTHER" id="PTHR43048">
    <property type="entry name" value="METHYLMALONYL-COA EPIMERASE"/>
    <property type="match status" value="1"/>
</dbReference>
<dbReference type="Pfam" id="PF00903">
    <property type="entry name" value="Glyoxalase"/>
    <property type="match status" value="1"/>
</dbReference>
<dbReference type="SUPFAM" id="SSF54593">
    <property type="entry name" value="Glyoxalase/Bleomycin resistance protein/Dihydroxybiphenyl dioxygenase"/>
    <property type="match status" value="1"/>
</dbReference>
<evidence type="ECO:0000313" key="4">
    <source>
        <dbReference type="Proteomes" id="UP000191988"/>
    </source>
</evidence>
<dbReference type="Gene3D" id="3.10.180.10">
    <property type="entry name" value="2,3-Dihydroxybiphenyl 1,2-Dioxygenase, domain 1"/>
    <property type="match status" value="1"/>
</dbReference>
<dbReference type="STRING" id="1183432.AGR3A_Lc140147"/>
<dbReference type="InterPro" id="IPR004360">
    <property type="entry name" value="Glyas_Fos-R_dOase_dom"/>
</dbReference>
<dbReference type="GO" id="GO:0004493">
    <property type="term" value="F:methylmalonyl-CoA epimerase activity"/>
    <property type="evidence" value="ECO:0007669"/>
    <property type="project" value="TreeGrafter"/>
</dbReference>
<dbReference type="PANTHER" id="PTHR43048:SF3">
    <property type="entry name" value="METHYLMALONYL-COA EPIMERASE, MITOCHONDRIAL"/>
    <property type="match status" value="1"/>
</dbReference>
<feature type="domain" description="VOC" evidence="2">
    <location>
        <begin position="7"/>
        <end position="136"/>
    </location>
</feature>
<dbReference type="GO" id="GO:0051213">
    <property type="term" value="F:dioxygenase activity"/>
    <property type="evidence" value="ECO:0007669"/>
    <property type="project" value="UniProtKB-KW"/>
</dbReference>
<dbReference type="EMBL" id="FBWK01000050">
    <property type="protein sequence ID" value="CUX55056.1"/>
    <property type="molecule type" value="Genomic_DNA"/>
</dbReference>
<dbReference type="RefSeq" id="WP_080842898.1">
    <property type="nucleotide sequence ID" value="NZ_LT009724.1"/>
</dbReference>
<proteinExistence type="predicted"/>
<keyword evidence="4" id="KW-1185">Reference proteome</keyword>
<evidence type="ECO:0000259" key="2">
    <source>
        <dbReference type="PROSITE" id="PS51819"/>
    </source>
</evidence>
<gene>
    <name evidence="3" type="ORF">AGR3A_Lc140147</name>
</gene>
<keyword evidence="1" id="KW-0479">Metal-binding</keyword>
<dbReference type="PROSITE" id="PS51819">
    <property type="entry name" value="VOC"/>
    <property type="match status" value="1"/>
</dbReference>
<dbReference type="InterPro" id="IPR051785">
    <property type="entry name" value="MMCE/EMCE_epimerase"/>
</dbReference>
<dbReference type="GO" id="GO:0046872">
    <property type="term" value="F:metal ion binding"/>
    <property type="evidence" value="ECO:0007669"/>
    <property type="project" value="UniProtKB-KW"/>
</dbReference>
<sequence length="138" mass="15517">MEDFVHRLHHVGVVVNDLQTSLDWYRDKLGFEHQYSFTLPGAQVAMLVRDEARLEIFQVEGAAPAASEREDIETLLKRGGINHFALNVDELEETIAALAAKGVEIVMPPSSVPNHSGDRFAYIRDNDRMLIELFQPAS</sequence>
<accession>A0A1S7RNG0</accession>
<dbReference type="InterPro" id="IPR029068">
    <property type="entry name" value="Glyas_Bleomycin-R_OHBP_Dase"/>
</dbReference>
<keyword evidence="3" id="KW-0223">Dioxygenase</keyword>